<proteinExistence type="predicted"/>
<evidence type="ECO:0000256" key="1">
    <source>
        <dbReference type="SAM" id="MobiDB-lite"/>
    </source>
</evidence>
<protein>
    <submittedName>
        <fullName evidence="2">Uncharacterized protein</fullName>
    </submittedName>
</protein>
<dbReference type="Proteomes" id="UP001159363">
    <property type="component" value="Chromosome 3"/>
</dbReference>
<reference evidence="2 3" key="1">
    <citation type="submission" date="2023-02" db="EMBL/GenBank/DDBJ databases">
        <title>LHISI_Scaffold_Assembly.</title>
        <authorList>
            <person name="Stuart O.P."/>
            <person name="Cleave R."/>
            <person name="Magrath M.J.L."/>
            <person name="Mikheyev A.S."/>
        </authorList>
    </citation>
    <scope>NUCLEOTIDE SEQUENCE [LARGE SCALE GENOMIC DNA]</scope>
    <source>
        <strain evidence="2">Daus_M_001</strain>
        <tissue evidence="2">Leg muscle</tissue>
    </source>
</reference>
<comment type="caution">
    <text evidence="2">The sequence shown here is derived from an EMBL/GenBank/DDBJ whole genome shotgun (WGS) entry which is preliminary data.</text>
</comment>
<gene>
    <name evidence="2" type="ORF">PR048_010527</name>
</gene>
<accession>A0ABQ9I308</accession>
<dbReference type="EMBL" id="JARBHB010000003">
    <property type="protein sequence ID" value="KAJ8891018.1"/>
    <property type="molecule type" value="Genomic_DNA"/>
</dbReference>
<feature type="region of interest" description="Disordered" evidence="1">
    <location>
        <begin position="290"/>
        <end position="312"/>
    </location>
</feature>
<evidence type="ECO:0000313" key="2">
    <source>
        <dbReference type="EMBL" id="KAJ8891018.1"/>
    </source>
</evidence>
<keyword evidence="3" id="KW-1185">Reference proteome</keyword>
<name>A0ABQ9I308_9NEOP</name>
<evidence type="ECO:0000313" key="3">
    <source>
        <dbReference type="Proteomes" id="UP001159363"/>
    </source>
</evidence>
<organism evidence="2 3">
    <name type="scientific">Dryococelus australis</name>
    <dbReference type="NCBI Taxonomy" id="614101"/>
    <lineage>
        <taxon>Eukaryota</taxon>
        <taxon>Metazoa</taxon>
        <taxon>Ecdysozoa</taxon>
        <taxon>Arthropoda</taxon>
        <taxon>Hexapoda</taxon>
        <taxon>Insecta</taxon>
        <taxon>Pterygota</taxon>
        <taxon>Neoptera</taxon>
        <taxon>Polyneoptera</taxon>
        <taxon>Phasmatodea</taxon>
        <taxon>Verophasmatodea</taxon>
        <taxon>Anareolatae</taxon>
        <taxon>Phasmatidae</taxon>
        <taxon>Eurycanthinae</taxon>
        <taxon>Dryococelus</taxon>
    </lineage>
</organism>
<sequence>MPLKKHQALRKFLHFADNNHTTDDRYYEVRRGLDIIKENCNVVQNERRQAIDEMMGPFKGARAGNRKQTGHRGYSDALLENLQFKPQVFLDQDMMMLAISQNVVFIFARGKCRELSPTAGGFSRCVPIAFLSPRRSRAESSLQHAGGRFKATPPPAVIECRGLRVCHLGRGLTCPQMNPRIIQFSTHNYGQEHFANSFHDKIDVKHVNTEVDYTIGLQFISRAPCISWVELAVNRVRFPDFRIWESCRTMSLRSGSAPSSPRFTLIGSQDLAVKSHPNLSTLDLHRAENHTSIRRAGTPAQAQRLGHSLAER</sequence>